<protein>
    <recommendedName>
        <fullName evidence="2">Activator of Hsp90 ATPase homologue 1/2-like C-terminal domain-containing protein</fullName>
    </recommendedName>
</protein>
<dbReference type="SUPFAM" id="SSF55961">
    <property type="entry name" value="Bet v1-like"/>
    <property type="match status" value="1"/>
</dbReference>
<dbReference type="CDD" id="cd07814">
    <property type="entry name" value="SRPBCC_CalC_Aha1-like"/>
    <property type="match status" value="1"/>
</dbReference>
<evidence type="ECO:0000256" key="1">
    <source>
        <dbReference type="ARBA" id="ARBA00006817"/>
    </source>
</evidence>
<proteinExistence type="inferred from homology"/>
<dbReference type="Pfam" id="PF08327">
    <property type="entry name" value="AHSA1"/>
    <property type="match status" value="1"/>
</dbReference>
<evidence type="ECO:0000259" key="2">
    <source>
        <dbReference type="Pfam" id="PF08327"/>
    </source>
</evidence>
<reference evidence="3" key="1">
    <citation type="submission" date="2021-01" db="EMBL/GenBank/DDBJ databases">
        <title>Whole genome shotgun sequence of Sphaerisporangium rufum NBRC 109079.</title>
        <authorList>
            <person name="Komaki H."/>
            <person name="Tamura T."/>
        </authorList>
    </citation>
    <scope>NUCLEOTIDE SEQUENCE</scope>
    <source>
        <strain evidence="3">NBRC 109079</strain>
    </source>
</reference>
<sequence>MFRFFVEPDAFARWFVVPGFRTPAGTVRVDARPGGGVSATMVSDDGATRLPFTVGFGELDPPRRIVFHPGDGERVIVTLTPSAGGTELVYAYDGPAAGAGDIAAVEAMLDRIAANL</sequence>
<comment type="caution">
    <text evidence="3">The sequence shown here is derived from an EMBL/GenBank/DDBJ whole genome shotgun (WGS) entry which is preliminary data.</text>
</comment>
<feature type="domain" description="Activator of Hsp90 ATPase homologue 1/2-like C-terminal" evidence="2">
    <location>
        <begin position="2"/>
        <end position="107"/>
    </location>
</feature>
<evidence type="ECO:0000313" key="4">
    <source>
        <dbReference type="Proteomes" id="UP000655287"/>
    </source>
</evidence>
<dbReference type="RefSeq" id="WP_203983769.1">
    <property type="nucleotide sequence ID" value="NZ_BOOU01000031.1"/>
</dbReference>
<keyword evidence="4" id="KW-1185">Reference proteome</keyword>
<evidence type="ECO:0000313" key="3">
    <source>
        <dbReference type="EMBL" id="GII77051.1"/>
    </source>
</evidence>
<dbReference type="InterPro" id="IPR013538">
    <property type="entry name" value="ASHA1/2-like_C"/>
</dbReference>
<dbReference type="EMBL" id="BOOU01000031">
    <property type="protein sequence ID" value="GII77051.1"/>
    <property type="molecule type" value="Genomic_DNA"/>
</dbReference>
<organism evidence="3 4">
    <name type="scientific">Sphaerisporangium rufum</name>
    <dbReference type="NCBI Taxonomy" id="1381558"/>
    <lineage>
        <taxon>Bacteria</taxon>
        <taxon>Bacillati</taxon>
        <taxon>Actinomycetota</taxon>
        <taxon>Actinomycetes</taxon>
        <taxon>Streptosporangiales</taxon>
        <taxon>Streptosporangiaceae</taxon>
        <taxon>Sphaerisporangium</taxon>
    </lineage>
</organism>
<comment type="similarity">
    <text evidence="1">Belongs to the AHA1 family.</text>
</comment>
<accession>A0A919UXI7</accession>
<dbReference type="AlphaFoldDB" id="A0A919UXI7"/>
<dbReference type="Gene3D" id="3.30.530.20">
    <property type="match status" value="1"/>
</dbReference>
<dbReference type="Proteomes" id="UP000655287">
    <property type="component" value="Unassembled WGS sequence"/>
</dbReference>
<gene>
    <name evidence="3" type="ORF">Sru01_20330</name>
</gene>
<dbReference type="InterPro" id="IPR023393">
    <property type="entry name" value="START-like_dom_sf"/>
</dbReference>
<name>A0A919UXI7_9ACTN</name>